<dbReference type="NCBIfam" id="NF005926">
    <property type="entry name" value="PRK07940.1"/>
    <property type="match status" value="1"/>
</dbReference>
<dbReference type="EMBL" id="DXGC01000086">
    <property type="protein sequence ID" value="HIW92081.1"/>
    <property type="molecule type" value="Genomic_DNA"/>
</dbReference>
<name>A0A9D1RST9_9CORY</name>
<dbReference type="GO" id="GO:0006261">
    <property type="term" value="P:DNA-templated DNA replication"/>
    <property type="evidence" value="ECO:0007669"/>
    <property type="project" value="TreeGrafter"/>
</dbReference>
<dbReference type="SMART" id="SM00382">
    <property type="entry name" value="AAA"/>
    <property type="match status" value="1"/>
</dbReference>
<evidence type="ECO:0000256" key="1">
    <source>
        <dbReference type="SAM" id="MobiDB-lite"/>
    </source>
</evidence>
<keyword evidence="3" id="KW-0548">Nucleotidyltransferase</keyword>
<reference evidence="3" key="2">
    <citation type="submission" date="2021-04" db="EMBL/GenBank/DDBJ databases">
        <authorList>
            <person name="Gilroy R."/>
        </authorList>
    </citation>
    <scope>NUCLEOTIDE SEQUENCE</scope>
    <source>
        <strain evidence="3">CHK32-1732</strain>
    </source>
</reference>
<feature type="domain" description="AAA+ ATPase" evidence="2">
    <location>
        <begin position="70"/>
        <end position="214"/>
    </location>
</feature>
<dbReference type="AlphaFoldDB" id="A0A9D1RST9"/>
<reference evidence="3" key="1">
    <citation type="journal article" date="2021" name="PeerJ">
        <title>Extensive microbial diversity within the chicken gut microbiome revealed by metagenomics and culture.</title>
        <authorList>
            <person name="Gilroy R."/>
            <person name="Ravi A."/>
            <person name="Getino M."/>
            <person name="Pursley I."/>
            <person name="Horton D.L."/>
            <person name="Alikhan N.F."/>
            <person name="Baker D."/>
            <person name="Gharbi K."/>
            <person name="Hall N."/>
            <person name="Watson M."/>
            <person name="Adriaenssens E.M."/>
            <person name="Foster-Nyarko E."/>
            <person name="Jarju S."/>
            <person name="Secka A."/>
            <person name="Antonio M."/>
            <person name="Oren A."/>
            <person name="Chaudhuri R.R."/>
            <person name="La Ragione R."/>
            <person name="Hildebrand F."/>
            <person name="Pallen M.J."/>
        </authorList>
    </citation>
    <scope>NUCLEOTIDE SEQUENCE</scope>
    <source>
        <strain evidence="3">CHK32-1732</strain>
    </source>
</reference>
<accession>A0A9D1RST9</accession>
<evidence type="ECO:0000259" key="2">
    <source>
        <dbReference type="SMART" id="SM00382"/>
    </source>
</evidence>
<dbReference type="Proteomes" id="UP000824190">
    <property type="component" value="Unassembled WGS sequence"/>
</dbReference>
<comment type="caution">
    <text evidence="3">The sequence shown here is derived from an EMBL/GenBank/DDBJ whole genome shotgun (WGS) entry which is preliminary data.</text>
</comment>
<dbReference type="GO" id="GO:0003887">
    <property type="term" value="F:DNA-directed DNA polymerase activity"/>
    <property type="evidence" value="ECO:0007669"/>
    <property type="project" value="UniProtKB-EC"/>
</dbReference>
<dbReference type="InterPro" id="IPR027417">
    <property type="entry name" value="P-loop_NTPase"/>
</dbReference>
<dbReference type="EC" id="2.7.7.7" evidence="3"/>
<dbReference type="PANTHER" id="PTHR11669">
    <property type="entry name" value="REPLICATION FACTOR C / DNA POLYMERASE III GAMMA-TAU SUBUNIT"/>
    <property type="match status" value="1"/>
</dbReference>
<dbReference type="InterPro" id="IPR050238">
    <property type="entry name" value="DNA_Rep/Repair_Clamp_Loader"/>
</dbReference>
<proteinExistence type="predicted"/>
<feature type="region of interest" description="Disordered" evidence="1">
    <location>
        <begin position="1"/>
        <end position="20"/>
    </location>
</feature>
<sequence length="448" mass="47172">MTTAAGSIPDSRDDGDRAGTGATDVFGANVLSPHVTAPLRAAVAAARSRVAGGRFAEPSATADGGQDAAMTHSWLFTGPPGSGRSVAAKAFATALVCDNPDVIGCGRCDQCRSAAAGSHPDITWVHTDGVVIQVAEAREVIRTAAAMPTVAPWRIVVFEDADRFNDSSANSLLKSIEEPPERTVFILCAPSTDPQDIAVTLRSRCRHLYVPTPSKQEVEAVLLADEKLGLSSDQASWAADVSGGHIGRARHLASQDTARQKRATALRLPGLVYEGARAYQFITELVKTATEEAAASVADREAKEVAELESALGMGARGRGVAKAQVGSAGQIKELEKEQKNRRTRLLRDSLDLALIDIAGLYRDAMMLAASAVDETDETAESVAPVGGFLHPDQSKVSGELARRNSADSLVRCIDAVSECRTTLGFNVKPEVALTAMVGRLKECCGQA</sequence>
<evidence type="ECO:0000313" key="3">
    <source>
        <dbReference type="EMBL" id="HIW92081.1"/>
    </source>
</evidence>
<dbReference type="SUPFAM" id="SSF52540">
    <property type="entry name" value="P-loop containing nucleoside triphosphate hydrolases"/>
    <property type="match status" value="1"/>
</dbReference>
<protein>
    <submittedName>
        <fullName evidence="3">DNA polymerase III subunit delta</fullName>
        <ecNumber evidence="3">2.7.7.7</ecNumber>
    </submittedName>
</protein>
<dbReference type="PANTHER" id="PTHR11669:SF8">
    <property type="entry name" value="DNA POLYMERASE III SUBUNIT DELTA"/>
    <property type="match status" value="1"/>
</dbReference>
<dbReference type="Pfam" id="PF13177">
    <property type="entry name" value="DNA_pol3_delta2"/>
    <property type="match status" value="1"/>
</dbReference>
<evidence type="ECO:0000313" key="4">
    <source>
        <dbReference type="Proteomes" id="UP000824190"/>
    </source>
</evidence>
<dbReference type="Gene3D" id="3.40.50.300">
    <property type="entry name" value="P-loop containing nucleotide triphosphate hydrolases"/>
    <property type="match status" value="1"/>
</dbReference>
<organism evidence="3 4">
    <name type="scientific">Candidatus Corynebacterium avicola</name>
    <dbReference type="NCBI Taxonomy" id="2838527"/>
    <lineage>
        <taxon>Bacteria</taxon>
        <taxon>Bacillati</taxon>
        <taxon>Actinomycetota</taxon>
        <taxon>Actinomycetes</taxon>
        <taxon>Mycobacteriales</taxon>
        <taxon>Corynebacteriaceae</taxon>
        <taxon>Corynebacterium</taxon>
    </lineage>
</organism>
<dbReference type="InterPro" id="IPR003593">
    <property type="entry name" value="AAA+_ATPase"/>
</dbReference>
<gene>
    <name evidence="3" type="ORF">H9870_10520</name>
</gene>
<keyword evidence="3" id="KW-0808">Transferase</keyword>